<dbReference type="PRINTS" id="PR00103">
    <property type="entry name" value="CAMPKINASE"/>
</dbReference>
<dbReference type="Proteomes" id="UP001178507">
    <property type="component" value="Unassembled WGS sequence"/>
</dbReference>
<dbReference type="Pfam" id="PF00027">
    <property type="entry name" value="cNMP_binding"/>
    <property type="match status" value="2"/>
</dbReference>
<feature type="binding site" evidence="6">
    <location>
        <position position="303"/>
    </location>
    <ligand>
        <name>ATP</name>
        <dbReference type="ChEBI" id="CHEBI:30616"/>
    </ligand>
</feature>
<dbReference type="InterPro" id="IPR018490">
    <property type="entry name" value="cNMP-bd_dom_sf"/>
</dbReference>
<evidence type="ECO:0008006" key="11">
    <source>
        <dbReference type="Google" id="ProtNLM"/>
    </source>
</evidence>
<organism evidence="9 10">
    <name type="scientific">Effrenium voratum</name>
    <dbReference type="NCBI Taxonomy" id="2562239"/>
    <lineage>
        <taxon>Eukaryota</taxon>
        <taxon>Sar</taxon>
        <taxon>Alveolata</taxon>
        <taxon>Dinophyceae</taxon>
        <taxon>Suessiales</taxon>
        <taxon>Symbiodiniaceae</taxon>
        <taxon>Effrenium</taxon>
    </lineage>
</organism>
<dbReference type="GO" id="GO:0005524">
    <property type="term" value="F:ATP binding"/>
    <property type="evidence" value="ECO:0007669"/>
    <property type="project" value="UniProtKB-UniRule"/>
</dbReference>
<dbReference type="SMART" id="SM00100">
    <property type="entry name" value="cNMP"/>
    <property type="match status" value="2"/>
</dbReference>
<dbReference type="InterPro" id="IPR014710">
    <property type="entry name" value="RmlC-like_jellyroll"/>
</dbReference>
<keyword evidence="5 6" id="KW-0067">ATP-binding</keyword>
<evidence type="ECO:0000256" key="6">
    <source>
        <dbReference type="PROSITE-ProRule" id="PRU10141"/>
    </source>
</evidence>
<dbReference type="InterPro" id="IPR018488">
    <property type="entry name" value="cNMP-bd_CS"/>
</dbReference>
<keyword evidence="10" id="KW-1185">Reference proteome</keyword>
<name>A0AA36JGI1_9DINO</name>
<dbReference type="PANTHER" id="PTHR24353:SF139">
    <property type="match status" value="1"/>
</dbReference>
<dbReference type="GO" id="GO:0005952">
    <property type="term" value="C:cAMP-dependent protein kinase complex"/>
    <property type="evidence" value="ECO:0007669"/>
    <property type="project" value="TreeGrafter"/>
</dbReference>
<dbReference type="SMART" id="SM00220">
    <property type="entry name" value="S_TKc"/>
    <property type="match status" value="1"/>
</dbReference>
<dbReference type="PROSITE" id="PS50011">
    <property type="entry name" value="PROTEIN_KINASE_DOM"/>
    <property type="match status" value="1"/>
</dbReference>
<dbReference type="InterPro" id="IPR000595">
    <property type="entry name" value="cNMP-bd_dom"/>
</dbReference>
<gene>
    <name evidence="9" type="ORF">EVOR1521_LOCUS27042</name>
</gene>
<evidence type="ECO:0000313" key="9">
    <source>
        <dbReference type="EMBL" id="CAJ1404634.1"/>
    </source>
</evidence>
<dbReference type="InterPro" id="IPR017441">
    <property type="entry name" value="Protein_kinase_ATP_BS"/>
</dbReference>
<evidence type="ECO:0000256" key="5">
    <source>
        <dbReference type="ARBA" id="ARBA00022840"/>
    </source>
</evidence>
<feature type="domain" description="Cyclic nucleotide-binding" evidence="8">
    <location>
        <begin position="124"/>
        <end position="236"/>
    </location>
</feature>
<feature type="domain" description="Protein kinase" evidence="7">
    <location>
        <begin position="267"/>
        <end position="509"/>
    </location>
</feature>
<dbReference type="PROSITE" id="PS00889">
    <property type="entry name" value="CNMP_BINDING_2"/>
    <property type="match status" value="1"/>
</dbReference>
<dbReference type="CDD" id="cd00038">
    <property type="entry name" value="CAP_ED"/>
    <property type="match status" value="2"/>
</dbReference>
<dbReference type="GO" id="GO:0004691">
    <property type="term" value="F:cAMP-dependent protein kinase activity"/>
    <property type="evidence" value="ECO:0007669"/>
    <property type="project" value="TreeGrafter"/>
</dbReference>
<sequence>MAKCKGLEQPIPAAPAPEEEVKAGTQLITEGDLNADYFYVVQSGTFNIIISRGEEGPQTVGSISEGGSFGELALLYFAPRAATIQAKDACVVWVIDRKNFKEILAQSSTAMASEYVKYLDKVEILQPLQDEEKMALAKALTEMSFSKNEVIFQQGEKGDAFYILIEGQVSVVKDGREVTKLAASPEKASFFGEKALLSHEPRNATLQVISDSAKTLTVDKMSFDMILGPLEELRTRGKQGKSKLEGRAKPAASSSSRKFGLITRKDLRRVGLLGCGGFGAVELVEHGGDTYALKALSKGYIMKSGMQQNVLNEKNVQIMCDSPFIIKLYETYNGTQSLYFLLEPALGGELYATYNKKGLFGKDGHAKFYVAGVVNAFQHLHSKKIIFRDLKPENLLLTELGHIKLTDMGLAKVVVGKTYTTCGTPDYFAPEMIASAGHTLAVDWWTVGVLTFELMAGHPPFESAHPMQIYQKVNKGIGKVNFPPKCKGVVEDLRTHHQLREVGLDQWNA</sequence>
<evidence type="ECO:0000256" key="1">
    <source>
        <dbReference type="ARBA" id="ARBA00022527"/>
    </source>
</evidence>
<dbReference type="PROSITE" id="PS00107">
    <property type="entry name" value="PROTEIN_KINASE_ATP"/>
    <property type="match status" value="1"/>
</dbReference>
<evidence type="ECO:0000259" key="7">
    <source>
        <dbReference type="PROSITE" id="PS50011"/>
    </source>
</evidence>
<dbReference type="Gene3D" id="2.60.120.10">
    <property type="entry name" value="Jelly Rolls"/>
    <property type="match status" value="2"/>
</dbReference>
<dbReference type="PROSITE" id="PS50042">
    <property type="entry name" value="CNMP_BINDING_3"/>
    <property type="match status" value="2"/>
</dbReference>
<dbReference type="EMBL" id="CAUJNA010003550">
    <property type="protein sequence ID" value="CAJ1404634.1"/>
    <property type="molecule type" value="Genomic_DNA"/>
</dbReference>
<evidence type="ECO:0000256" key="3">
    <source>
        <dbReference type="ARBA" id="ARBA00022741"/>
    </source>
</evidence>
<dbReference type="Gene3D" id="1.10.510.10">
    <property type="entry name" value="Transferase(Phosphotransferase) domain 1"/>
    <property type="match status" value="1"/>
</dbReference>
<dbReference type="AlphaFoldDB" id="A0AA36JGI1"/>
<keyword evidence="3 6" id="KW-0547">Nucleotide-binding</keyword>
<dbReference type="InterPro" id="IPR011009">
    <property type="entry name" value="Kinase-like_dom_sf"/>
</dbReference>
<dbReference type="InterPro" id="IPR000719">
    <property type="entry name" value="Prot_kinase_dom"/>
</dbReference>
<keyword evidence="2" id="KW-0808">Transferase</keyword>
<evidence type="ECO:0000256" key="2">
    <source>
        <dbReference type="ARBA" id="ARBA00022679"/>
    </source>
</evidence>
<evidence type="ECO:0000259" key="8">
    <source>
        <dbReference type="PROSITE" id="PS50042"/>
    </source>
</evidence>
<dbReference type="SUPFAM" id="SSF51206">
    <property type="entry name" value="cAMP-binding domain-like"/>
    <property type="match status" value="2"/>
</dbReference>
<keyword evidence="4" id="KW-0418">Kinase</keyword>
<evidence type="ECO:0000256" key="4">
    <source>
        <dbReference type="ARBA" id="ARBA00022777"/>
    </source>
</evidence>
<accession>A0AA36JGI1</accession>
<protein>
    <recommendedName>
        <fullName evidence="11">cGMP-dependent protein kinase</fullName>
    </recommendedName>
</protein>
<reference evidence="9" key="1">
    <citation type="submission" date="2023-08" db="EMBL/GenBank/DDBJ databases">
        <authorList>
            <person name="Chen Y."/>
            <person name="Shah S."/>
            <person name="Dougan E. K."/>
            <person name="Thang M."/>
            <person name="Chan C."/>
        </authorList>
    </citation>
    <scope>NUCLEOTIDE SEQUENCE</scope>
</reference>
<proteinExistence type="predicted"/>
<feature type="domain" description="Cyclic nucleotide-binding" evidence="8">
    <location>
        <begin position="35"/>
        <end position="121"/>
    </location>
</feature>
<keyword evidence="1" id="KW-0723">Serine/threonine-protein kinase</keyword>
<dbReference type="PANTHER" id="PTHR24353">
    <property type="entry name" value="CYCLIC NUCLEOTIDE-DEPENDENT PROTEIN KINASE"/>
    <property type="match status" value="1"/>
</dbReference>
<comment type="caution">
    <text evidence="9">The sequence shown here is derived from an EMBL/GenBank/DDBJ whole genome shotgun (WGS) entry which is preliminary data.</text>
</comment>
<dbReference type="Gene3D" id="3.30.200.20">
    <property type="entry name" value="Phosphorylase Kinase, domain 1"/>
    <property type="match status" value="1"/>
</dbReference>
<dbReference type="SUPFAM" id="SSF56112">
    <property type="entry name" value="Protein kinase-like (PK-like)"/>
    <property type="match status" value="1"/>
</dbReference>
<evidence type="ECO:0000313" key="10">
    <source>
        <dbReference type="Proteomes" id="UP001178507"/>
    </source>
</evidence>
<dbReference type="Pfam" id="PF00069">
    <property type="entry name" value="Pkinase"/>
    <property type="match status" value="1"/>
</dbReference>